<dbReference type="InterPro" id="IPR041664">
    <property type="entry name" value="AAA_16"/>
</dbReference>
<evidence type="ECO:0000313" key="5">
    <source>
        <dbReference type="EMBL" id="HHF98097.1"/>
    </source>
</evidence>
<dbReference type="Pfam" id="PF13374">
    <property type="entry name" value="TPR_10"/>
    <property type="match status" value="1"/>
</dbReference>
<dbReference type="PROSITE" id="PS50005">
    <property type="entry name" value="TPR"/>
    <property type="match status" value="5"/>
</dbReference>
<dbReference type="Pfam" id="PF13191">
    <property type="entry name" value="AAA_16"/>
    <property type="match status" value="1"/>
</dbReference>
<evidence type="ECO:0000256" key="2">
    <source>
        <dbReference type="ARBA" id="ARBA00022803"/>
    </source>
</evidence>
<comment type="caution">
    <text evidence="5">The sequence shown here is derived from an EMBL/GenBank/DDBJ whole genome shotgun (WGS) entry which is preliminary data.</text>
</comment>
<dbReference type="Gene3D" id="3.40.50.300">
    <property type="entry name" value="P-loop containing nucleotide triphosphate hydrolases"/>
    <property type="match status" value="1"/>
</dbReference>
<sequence length="1061" mass="122815">MNKRRVGKEFLDDLTTLYNRRYFHQQIQENLKDSEKRKIPLSIAFIDLDHFKNVNDTYGHTRGDVVLKKFALFLKTQLRQDDTVFRYGGDEFICVLPNTNYQQAMGISQRIIERCRQKEFSQIRLTMSIGIASFPKDATDWKALVEIADRNLYSAKRQGRDRIGFFEKERRELIIPTKEMVGRGIELEKIREISKSIFNGKGGVVCISGEIGVGKTRLIQEVAKDAYFQDTLLLSSNLSATTKSIPYFPFREIIRALAYKECKECIKQIPEVYQMEITKIVPELSNRAKKMEKGIFMVDKYRLFEGIRRFLSIESSKRPLFILLDNIHWADDGSLELLYYLIRSLRESPVFFFLIFRIEESKEGNFQNILQLMSREGLYKEIKLAPLRIADVALMLSLILDAKPSTRLIDYIFNETGGNPFFIEELVKSLEENNALVWNKEEWVFDENRKVVIPYSLEGVVERKLSMIDSDAHRLIEYASVIGREFNFSLLREITGINEGQLFDLMDEILGMRLLKESGSEQYCFSEDLIREIVYQKISRGKLKRYHQIVGEKLLSLYKRHTNEVVEELANHFYLSGDRKKAVKYSIIAGDRARDAYANKDAIRFYTRAIESLDKTIKNRAVKEIECLKKRAEVLNLIGENKKAILDLKDAIKKSKLMGDKKEEADCLIVLSKVYQDTGQYDKASKISKKSLEIYKKLGDKRGKAEIFKRIANIHFYLGEYQKALEFYQRSLKIEEAIEDLLGQAENLNNVGVVYQTLGKFNQALEFFQQSLKISKAIADREIEAKSLNNIGIVHYNLGEYTDALRYYENSLKIFEEVGYRNAVAKSLSNIGNIHHSLGEYEKALEFYKNGLKIMEEVGDIQAEATNLFNTGSIYENLCNFDEALDLYQRSLKIVEEIGDRQMEVACLASIGNIHSEKNNYSLAETYVSKAFSLAQEINSKPLIVYVLLRIIAYNLVKGDLNEAKKRLKEVSSLTDKLDSSEYKADLLRLSGLLYTKEKKWEKAKSSFKKSILIFKDIKNEFELARVYYYQGLMFKELGDKTNASKNFIKARKIFEKLGAR</sequence>
<dbReference type="AlphaFoldDB" id="A0A7V5LYF6"/>
<dbReference type="SUPFAM" id="SSF55073">
    <property type="entry name" value="Nucleotide cyclase"/>
    <property type="match status" value="1"/>
</dbReference>
<dbReference type="Gene3D" id="3.30.70.270">
    <property type="match status" value="1"/>
</dbReference>
<accession>A0A7V5LYF6</accession>
<dbReference type="Pfam" id="PF13424">
    <property type="entry name" value="TPR_12"/>
    <property type="match status" value="3"/>
</dbReference>
<dbReference type="PANTHER" id="PTHR45641">
    <property type="entry name" value="TETRATRICOPEPTIDE REPEAT PROTEIN (AFU_ORTHOLOGUE AFUA_6G03870)"/>
    <property type="match status" value="1"/>
</dbReference>
<feature type="non-terminal residue" evidence="5">
    <location>
        <position position="1061"/>
    </location>
</feature>
<dbReference type="PROSITE" id="PS50293">
    <property type="entry name" value="TPR_REGION"/>
    <property type="match status" value="4"/>
</dbReference>
<gene>
    <name evidence="5" type="ORF">ENL39_01230</name>
</gene>
<feature type="repeat" description="TPR" evidence="3">
    <location>
        <begin position="825"/>
        <end position="858"/>
    </location>
</feature>
<dbReference type="FunFam" id="3.30.70.270:FF:000001">
    <property type="entry name" value="Diguanylate cyclase domain protein"/>
    <property type="match status" value="1"/>
</dbReference>
<dbReference type="Gene3D" id="1.25.40.10">
    <property type="entry name" value="Tetratricopeptide repeat domain"/>
    <property type="match status" value="3"/>
</dbReference>
<proteinExistence type="predicted"/>
<dbReference type="SMART" id="SM00267">
    <property type="entry name" value="GGDEF"/>
    <property type="match status" value="1"/>
</dbReference>
<dbReference type="InterPro" id="IPR011990">
    <property type="entry name" value="TPR-like_helical_dom_sf"/>
</dbReference>
<dbReference type="InterPro" id="IPR029787">
    <property type="entry name" value="Nucleotide_cyclase"/>
</dbReference>
<dbReference type="PROSITE" id="PS50887">
    <property type="entry name" value="GGDEF"/>
    <property type="match status" value="1"/>
</dbReference>
<dbReference type="SMART" id="SM00028">
    <property type="entry name" value="TPR"/>
    <property type="match status" value="10"/>
</dbReference>
<keyword evidence="1" id="KW-0677">Repeat</keyword>
<organism evidence="5">
    <name type="scientific">Aerophobetes bacterium</name>
    <dbReference type="NCBI Taxonomy" id="2030807"/>
    <lineage>
        <taxon>Bacteria</taxon>
        <taxon>Candidatus Aerophobota</taxon>
    </lineage>
</organism>
<evidence type="ECO:0000259" key="4">
    <source>
        <dbReference type="PROSITE" id="PS50887"/>
    </source>
</evidence>
<dbReference type="SUPFAM" id="SSF52540">
    <property type="entry name" value="P-loop containing nucleoside triphosphate hydrolases"/>
    <property type="match status" value="1"/>
</dbReference>
<feature type="repeat" description="TPR" evidence="3">
    <location>
        <begin position="705"/>
        <end position="738"/>
    </location>
</feature>
<keyword evidence="2 3" id="KW-0802">TPR repeat</keyword>
<feature type="domain" description="GGDEF" evidence="4">
    <location>
        <begin position="39"/>
        <end position="168"/>
    </location>
</feature>
<dbReference type="EMBL" id="DRTT01000035">
    <property type="protein sequence ID" value="HHF98097.1"/>
    <property type="molecule type" value="Genomic_DNA"/>
</dbReference>
<protein>
    <submittedName>
        <fullName evidence="5">Tetratricopeptide repeat protein</fullName>
    </submittedName>
</protein>
<feature type="repeat" description="TPR" evidence="3">
    <location>
        <begin position="745"/>
        <end position="778"/>
    </location>
</feature>
<dbReference type="Pfam" id="PF00990">
    <property type="entry name" value="GGDEF"/>
    <property type="match status" value="1"/>
</dbReference>
<dbReference type="Proteomes" id="UP000886070">
    <property type="component" value="Unassembled WGS sequence"/>
</dbReference>
<dbReference type="SUPFAM" id="SSF48452">
    <property type="entry name" value="TPR-like"/>
    <property type="match status" value="3"/>
</dbReference>
<feature type="repeat" description="TPR" evidence="3">
    <location>
        <begin position="865"/>
        <end position="898"/>
    </location>
</feature>
<dbReference type="InterPro" id="IPR027417">
    <property type="entry name" value="P-loop_NTPase"/>
</dbReference>
<dbReference type="InterPro" id="IPR000160">
    <property type="entry name" value="GGDEF_dom"/>
</dbReference>
<dbReference type="InterPro" id="IPR019734">
    <property type="entry name" value="TPR_rpt"/>
</dbReference>
<reference evidence="5" key="1">
    <citation type="journal article" date="2020" name="mSystems">
        <title>Genome- and Community-Level Interaction Insights into Carbon Utilization and Element Cycling Functions of Hydrothermarchaeota in Hydrothermal Sediment.</title>
        <authorList>
            <person name="Zhou Z."/>
            <person name="Liu Y."/>
            <person name="Xu W."/>
            <person name="Pan J."/>
            <person name="Luo Z.H."/>
            <person name="Li M."/>
        </authorList>
    </citation>
    <scope>NUCLEOTIDE SEQUENCE [LARGE SCALE GENOMIC DNA]</scope>
    <source>
        <strain evidence="5">HyVt-92</strain>
    </source>
</reference>
<dbReference type="InterPro" id="IPR043128">
    <property type="entry name" value="Rev_trsase/Diguanyl_cyclase"/>
</dbReference>
<evidence type="ECO:0000256" key="3">
    <source>
        <dbReference type="PROSITE-ProRule" id="PRU00339"/>
    </source>
</evidence>
<evidence type="ECO:0000256" key="1">
    <source>
        <dbReference type="ARBA" id="ARBA00022737"/>
    </source>
</evidence>
<feature type="repeat" description="TPR" evidence="3">
    <location>
        <begin position="785"/>
        <end position="818"/>
    </location>
</feature>
<dbReference type="NCBIfam" id="TIGR00254">
    <property type="entry name" value="GGDEF"/>
    <property type="match status" value="1"/>
</dbReference>
<name>A0A7V5LYF6_UNCAE</name>
<dbReference type="CDD" id="cd01949">
    <property type="entry name" value="GGDEF"/>
    <property type="match status" value="1"/>
</dbReference>
<dbReference type="PANTHER" id="PTHR45641:SF19">
    <property type="entry name" value="NEPHROCYSTIN-3"/>
    <property type="match status" value="1"/>
</dbReference>